<feature type="transmembrane region" description="Helical" evidence="11">
    <location>
        <begin position="210"/>
        <end position="230"/>
    </location>
</feature>
<evidence type="ECO:0000256" key="11">
    <source>
        <dbReference type="SAM" id="Phobius"/>
    </source>
</evidence>
<evidence type="ECO:0000256" key="9">
    <source>
        <dbReference type="ARBA" id="ARBA00023136"/>
    </source>
</evidence>
<feature type="transmembrane region" description="Helical" evidence="11">
    <location>
        <begin position="35"/>
        <end position="56"/>
    </location>
</feature>
<dbReference type="PANTHER" id="PTHR28286:SF2">
    <property type="entry name" value="BACTERIORHODOPSIN _OPSIN, NOPA (EUROFUNG)"/>
    <property type="match status" value="1"/>
</dbReference>
<dbReference type="SUPFAM" id="SSF81321">
    <property type="entry name" value="Family A G protein-coupled receptor-like"/>
    <property type="match status" value="1"/>
</dbReference>
<feature type="transmembrane region" description="Helical" evidence="11">
    <location>
        <begin position="168"/>
        <end position="189"/>
    </location>
</feature>
<name>A0A3M7TXC9_9BACI</name>
<evidence type="ECO:0000256" key="6">
    <source>
        <dbReference type="ARBA" id="ARBA00022925"/>
    </source>
</evidence>
<evidence type="ECO:0000256" key="1">
    <source>
        <dbReference type="ARBA" id="ARBA00004141"/>
    </source>
</evidence>
<comment type="subcellular location">
    <subcellularLocation>
        <location evidence="1">Membrane</location>
        <topology evidence="1">Multi-pass membrane protein</topology>
    </subcellularLocation>
</comment>
<evidence type="ECO:0000256" key="7">
    <source>
        <dbReference type="ARBA" id="ARBA00022989"/>
    </source>
</evidence>
<keyword evidence="13" id="KW-1185">Reference proteome</keyword>
<evidence type="ECO:0000256" key="3">
    <source>
        <dbReference type="ARBA" id="ARBA00022543"/>
    </source>
</evidence>
<dbReference type="InterPro" id="IPR001425">
    <property type="entry name" value="Arc/bac/fun_rhodopsins"/>
</dbReference>
<keyword evidence="4" id="KW-0716">Sensory transduction</keyword>
<dbReference type="SMART" id="SM01021">
    <property type="entry name" value="Bac_rhodopsin"/>
    <property type="match status" value="1"/>
</dbReference>
<dbReference type="GO" id="GO:0007602">
    <property type="term" value="P:phototransduction"/>
    <property type="evidence" value="ECO:0007669"/>
    <property type="project" value="UniProtKB-KW"/>
</dbReference>
<comment type="caution">
    <text evidence="12">The sequence shown here is derived from an EMBL/GenBank/DDBJ whole genome shotgun (WGS) entry which is preliminary data.</text>
</comment>
<dbReference type="Pfam" id="PF01036">
    <property type="entry name" value="Bac_rhodopsin"/>
    <property type="match status" value="1"/>
</dbReference>
<keyword evidence="5 11" id="KW-0812">Transmembrane</keyword>
<evidence type="ECO:0000313" key="13">
    <source>
        <dbReference type="Proteomes" id="UP000278746"/>
    </source>
</evidence>
<evidence type="ECO:0000313" key="12">
    <source>
        <dbReference type="EMBL" id="RNA70267.1"/>
    </source>
</evidence>
<feature type="transmembrane region" description="Helical" evidence="11">
    <location>
        <begin position="242"/>
        <end position="264"/>
    </location>
</feature>
<feature type="transmembrane region" description="Helical" evidence="11">
    <location>
        <begin position="113"/>
        <end position="131"/>
    </location>
</feature>
<dbReference type="OrthoDB" id="30586at2"/>
<keyword evidence="9 11" id="KW-0472">Membrane</keyword>
<keyword evidence="3" id="KW-0600">Photoreceptor protein</keyword>
<reference evidence="12 13" key="1">
    <citation type="submission" date="2018-10" db="EMBL/GenBank/DDBJ databases">
        <title>Bacillus Keqinensis sp. nov., a moderately halophilic bacterium isolated from a saline-alkaline lake.</title>
        <authorList>
            <person name="Wang H."/>
        </authorList>
    </citation>
    <scope>NUCLEOTIDE SEQUENCE [LARGE SCALE GENOMIC DNA]</scope>
    <source>
        <strain evidence="12 13">KQ-3</strain>
    </source>
</reference>
<feature type="transmembrane region" description="Helical" evidence="11">
    <location>
        <begin position="68"/>
        <end position="87"/>
    </location>
</feature>
<dbReference type="AlphaFoldDB" id="A0A3M7TXC9"/>
<organism evidence="12 13">
    <name type="scientific">Alteribacter keqinensis</name>
    <dbReference type="NCBI Taxonomy" id="2483800"/>
    <lineage>
        <taxon>Bacteria</taxon>
        <taxon>Bacillati</taxon>
        <taxon>Bacillota</taxon>
        <taxon>Bacilli</taxon>
        <taxon>Bacillales</taxon>
        <taxon>Bacillaceae</taxon>
        <taxon>Alteribacter</taxon>
    </lineage>
</organism>
<evidence type="ECO:0000256" key="5">
    <source>
        <dbReference type="ARBA" id="ARBA00022692"/>
    </source>
</evidence>
<keyword evidence="10" id="KW-0675">Receptor</keyword>
<protein>
    <submittedName>
        <fullName evidence="12">Rhodopsin</fullName>
    </submittedName>
</protein>
<evidence type="ECO:0000256" key="4">
    <source>
        <dbReference type="ARBA" id="ARBA00022606"/>
    </source>
</evidence>
<keyword evidence="7 11" id="KW-1133">Transmembrane helix</keyword>
<dbReference type="PANTHER" id="PTHR28286">
    <property type="match status" value="1"/>
</dbReference>
<keyword evidence="8" id="KW-0157">Chromophore</keyword>
<dbReference type="EMBL" id="RHIB01000001">
    <property type="protein sequence ID" value="RNA70267.1"/>
    <property type="molecule type" value="Genomic_DNA"/>
</dbReference>
<evidence type="ECO:0000256" key="2">
    <source>
        <dbReference type="ARBA" id="ARBA00008130"/>
    </source>
</evidence>
<comment type="similarity">
    <text evidence="2">Belongs to the archaeal/bacterial/fungal opsin family.</text>
</comment>
<proteinExistence type="inferred from homology"/>
<keyword evidence="6" id="KW-0681">Retinal protein</keyword>
<dbReference type="Proteomes" id="UP000278746">
    <property type="component" value="Unassembled WGS sequence"/>
</dbReference>
<accession>A0A3M7TXC9</accession>
<dbReference type="GO" id="GO:0009881">
    <property type="term" value="F:photoreceptor activity"/>
    <property type="evidence" value="ECO:0007669"/>
    <property type="project" value="UniProtKB-KW"/>
</dbReference>
<dbReference type="GO" id="GO:0016020">
    <property type="term" value="C:membrane"/>
    <property type="evidence" value="ECO:0007669"/>
    <property type="project" value="UniProtKB-SubCell"/>
</dbReference>
<dbReference type="Gene3D" id="1.20.1070.10">
    <property type="entry name" value="Rhodopsin 7-helix transmembrane proteins"/>
    <property type="match status" value="1"/>
</dbReference>
<dbReference type="PRINTS" id="PR00251">
    <property type="entry name" value="BACTRLOPSIN"/>
</dbReference>
<feature type="transmembrane region" description="Helical" evidence="11">
    <location>
        <begin position="143"/>
        <end position="162"/>
    </location>
</feature>
<gene>
    <name evidence="12" type="ORF">EBO34_10185</name>
</gene>
<evidence type="ECO:0000256" key="8">
    <source>
        <dbReference type="ARBA" id="ARBA00022991"/>
    </source>
</evidence>
<sequence>MENAVLKEIQPMSLQNHPGINYENLFNYSTMQHDIVAHVLTLGFVAHAAGLVYFAFAQKDIHPRLRTATIMSCFIMAAAALNLFRQFSSWNDAFTWQGSAYVMEQTFSNGFRYFNWFITLPLLLTQPMFVFGIKGKSFMRNTLIFVTASAVMVLTGYIGQMYEVTNPFLYWLWFILGSIAYVPLLVVLYRVYFVDRQKVPAHIEKLVKGLFYFQVAAWTIYLFAYLMPALSFTPNGVVTRHLLYTIADISSKFIYGVWLSYIALKISAEKGYQPAVEKLTALD</sequence>
<evidence type="ECO:0000256" key="10">
    <source>
        <dbReference type="ARBA" id="ARBA00023170"/>
    </source>
</evidence>